<dbReference type="PANTHER" id="PTHR47784:SF5">
    <property type="entry name" value="STEROL UPTAKE CONTROL PROTEIN 2"/>
    <property type="match status" value="1"/>
</dbReference>
<evidence type="ECO:0000259" key="3">
    <source>
        <dbReference type="PROSITE" id="PS50048"/>
    </source>
</evidence>
<keyword evidence="5" id="KW-1185">Reference proteome</keyword>
<evidence type="ECO:0000313" key="5">
    <source>
        <dbReference type="Proteomes" id="UP001305779"/>
    </source>
</evidence>
<dbReference type="InterPro" id="IPR036864">
    <property type="entry name" value="Zn2-C6_fun-type_DNA-bd_sf"/>
</dbReference>
<sequence>METVKLDKNGKKMPSRRHHTKTRHGCNTCKMRKVRCDEQKPICNNCTRGNRTCSYPNQQLLAIPCNLANGPNDTIEQIFPVRDMELLHHYTAFTYKLMTQDEEHLWLWQVYIPKMAFSYRFLLHGLLAITALDRRQEADDSQKATMLQLVRYHQQHALTSYIPLLQNINEENCHALFAFSLLLGATCMGSLQAELADNPPNIVSRFLDIFDALLGATAVAVEAQQWLHDGELSIIMSGIVPEIRDFWHLNDGAGKALEGLISCVGSACEGSDTDNWKRDAYLDSIYGLGTIMAPAPANRQLSIVVSWPVIAKAGYIGLLKRRDPLALAILGHYGVALHLYGRLWMLEGLGKRLTLAVYYEADPKWRPYLEWAKERIEQPLTQQVTPEDQIVSPP</sequence>
<dbReference type="Pfam" id="PF00172">
    <property type="entry name" value="Zn_clus"/>
    <property type="match status" value="1"/>
</dbReference>
<feature type="compositionally biased region" description="Basic residues" evidence="2">
    <location>
        <begin position="11"/>
        <end position="22"/>
    </location>
</feature>
<dbReference type="InterPro" id="IPR001138">
    <property type="entry name" value="Zn2Cys6_DnaBD"/>
</dbReference>
<dbReference type="PROSITE" id="PS00463">
    <property type="entry name" value="ZN2_CY6_FUNGAL_1"/>
    <property type="match status" value="1"/>
</dbReference>
<dbReference type="PANTHER" id="PTHR47784">
    <property type="entry name" value="STEROL UPTAKE CONTROL PROTEIN 2"/>
    <property type="match status" value="1"/>
</dbReference>
<dbReference type="SUPFAM" id="SSF57701">
    <property type="entry name" value="Zn2/Cys6 DNA-binding domain"/>
    <property type="match status" value="1"/>
</dbReference>
<gene>
    <name evidence="4" type="ORF">PRZ48_007833</name>
</gene>
<feature type="region of interest" description="Disordered" evidence="2">
    <location>
        <begin position="1"/>
        <end position="22"/>
    </location>
</feature>
<evidence type="ECO:0000256" key="2">
    <source>
        <dbReference type="SAM" id="MobiDB-lite"/>
    </source>
</evidence>
<evidence type="ECO:0000256" key="1">
    <source>
        <dbReference type="ARBA" id="ARBA00023242"/>
    </source>
</evidence>
<proteinExistence type="predicted"/>
<evidence type="ECO:0000313" key="4">
    <source>
        <dbReference type="EMBL" id="KAK4502022.1"/>
    </source>
</evidence>
<keyword evidence="1" id="KW-0539">Nucleus</keyword>
<dbReference type="Proteomes" id="UP001305779">
    <property type="component" value="Unassembled WGS sequence"/>
</dbReference>
<dbReference type="CDD" id="cd00067">
    <property type="entry name" value="GAL4"/>
    <property type="match status" value="1"/>
</dbReference>
<protein>
    <recommendedName>
        <fullName evidence="3">Zn(2)-C6 fungal-type domain-containing protein</fullName>
    </recommendedName>
</protein>
<dbReference type="SMART" id="SM00066">
    <property type="entry name" value="GAL4"/>
    <property type="match status" value="1"/>
</dbReference>
<dbReference type="InterPro" id="IPR053157">
    <property type="entry name" value="Sterol_Uptake_Regulator"/>
</dbReference>
<name>A0ABR0EKE0_ZASCE</name>
<comment type="caution">
    <text evidence="4">The sequence shown here is derived from an EMBL/GenBank/DDBJ whole genome shotgun (WGS) entry which is preliminary data.</text>
</comment>
<dbReference type="Gene3D" id="4.10.240.10">
    <property type="entry name" value="Zn(2)-C6 fungal-type DNA-binding domain"/>
    <property type="match status" value="1"/>
</dbReference>
<organism evidence="4 5">
    <name type="scientific">Zasmidium cellare</name>
    <name type="common">Wine cellar mold</name>
    <name type="synonym">Racodium cellare</name>
    <dbReference type="NCBI Taxonomy" id="395010"/>
    <lineage>
        <taxon>Eukaryota</taxon>
        <taxon>Fungi</taxon>
        <taxon>Dikarya</taxon>
        <taxon>Ascomycota</taxon>
        <taxon>Pezizomycotina</taxon>
        <taxon>Dothideomycetes</taxon>
        <taxon>Dothideomycetidae</taxon>
        <taxon>Mycosphaerellales</taxon>
        <taxon>Mycosphaerellaceae</taxon>
        <taxon>Zasmidium</taxon>
    </lineage>
</organism>
<reference evidence="4 5" key="1">
    <citation type="journal article" date="2023" name="G3 (Bethesda)">
        <title>A chromosome-level genome assembly of Zasmidium syzygii isolated from banana leaves.</title>
        <authorList>
            <person name="van Westerhoven A.C."/>
            <person name="Mehrabi R."/>
            <person name="Talebi R."/>
            <person name="Steentjes M.B.F."/>
            <person name="Corcolon B."/>
            <person name="Chong P.A."/>
            <person name="Kema G.H.J."/>
            <person name="Seidl M.F."/>
        </authorList>
    </citation>
    <scope>NUCLEOTIDE SEQUENCE [LARGE SCALE GENOMIC DNA]</scope>
    <source>
        <strain evidence="4 5">P124</strain>
    </source>
</reference>
<dbReference type="EMBL" id="JAXOVC010000005">
    <property type="protein sequence ID" value="KAK4502022.1"/>
    <property type="molecule type" value="Genomic_DNA"/>
</dbReference>
<dbReference type="PROSITE" id="PS50048">
    <property type="entry name" value="ZN2_CY6_FUNGAL_2"/>
    <property type="match status" value="1"/>
</dbReference>
<feature type="compositionally biased region" description="Basic and acidic residues" evidence="2">
    <location>
        <begin position="1"/>
        <end position="10"/>
    </location>
</feature>
<feature type="domain" description="Zn(2)-C6 fungal-type" evidence="3">
    <location>
        <begin position="25"/>
        <end position="55"/>
    </location>
</feature>
<accession>A0ABR0EKE0</accession>